<evidence type="ECO:0000256" key="5">
    <source>
        <dbReference type="ARBA" id="ARBA00022741"/>
    </source>
</evidence>
<dbReference type="PIRSF" id="PIRSF006485">
    <property type="entry name" value="GTP-binding_EngA"/>
    <property type="match status" value="1"/>
</dbReference>
<dbReference type="InterPro" id="IPR016484">
    <property type="entry name" value="GTPase_Der"/>
</dbReference>
<dbReference type="SUPFAM" id="SSF52540">
    <property type="entry name" value="P-loop containing nucleoside triphosphate hydrolases"/>
    <property type="match status" value="2"/>
</dbReference>
<dbReference type="PANTHER" id="PTHR43834:SF6">
    <property type="entry name" value="GTPASE DER"/>
    <property type="match status" value="1"/>
</dbReference>
<organism evidence="9">
    <name type="scientific">hydrothermal vent metagenome</name>
    <dbReference type="NCBI Taxonomy" id="652676"/>
    <lineage>
        <taxon>unclassified sequences</taxon>
        <taxon>metagenomes</taxon>
        <taxon>ecological metagenomes</taxon>
    </lineage>
</organism>
<dbReference type="AlphaFoldDB" id="A0A160TKM2"/>
<dbReference type="Pfam" id="PF14714">
    <property type="entry name" value="KH_dom-like"/>
    <property type="match status" value="1"/>
</dbReference>
<dbReference type="InterPro" id="IPR031166">
    <property type="entry name" value="G_ENGA"/>
</dbReference>
<dbReference type="InterPro" id="IPR005225">
    <property type="entry name" value="Small_GTP-bd"/>
</dbReference>
<dbReference type="InterPro" id="IPR032859">
    <property type="entry name" value="KH_dom-like"/>
</dbReference>
<evidence type="ECO:0000256" key="4">
    <source>
        <dbReference type="ARBA" id="ARBA00022737"/>
    </source>
</evidence>
<keyword evidence="5" id="KW-0547">Nucleotide-binding</keyword>
<evidence type="ECO:0000256" key="2">
    <source>
        <dbReference type="ARBA" id="ARBA00020953"/>
    </source>
</evidence>
<gene>
    <name evidence="9" type="ORF">MGWOODY_Smn959</name>
</gene>
<dbReference type="EMBL" id="CZQE01000202">
    <property type="protein sequence ID" value="CUS45031.1"/>
    <property type="molecule type" value="Genomic_DNA"/>
</dbReference>
<evidence type="ECO:0000256" key="7">
    <source>
        <dbReference type="ARBA" id="ARBA00032345"/>
    </source>
</evidence>
<dbReference type="InterPro" id="IPR027417">
    <property type="entry name" value="P-loop_NTPase"/>
</dbReference>
<dbReference type="Gene3D" id="3.40.50.300">
    <property type="entry name" value="P-loop containing nucleotide triphosphate hydrolases"/>
    <property type="match status" value="2"/>
</dbReference>
<proteinExistence type="inferred from homology"/>
<dbReference type="Gene3D" id="3.30.300.20">
    <property type="match status" value="1"/>
</dbReference>
<accession>A0A160TKM2</accession>
<dbReference type="PANTHER" id="PTHR43834">
    <property type="entry name" value="GTPASE DER"/>
    <property type="match status" value="1"/>
</dbReference>
<keyword evidence="4" id="KW-0677">Repeat</keyword>
<evidence type="ECO:0000256" key="1">
    <source>
        <dbReference type="ARBA" id="ARBA00008279"/>
    </source>
</evidence>
<feature type="domain" description="EngA-type G" evidence="8">
    <location>
        <begin position="5"/>
        <end position="169"/>
    </location>
</feature>
<dbReference type="GO" id="GO:0042254">
    <property type="term" value="P:ribosome biogenesis"/>
    <property type="evidence" value="ECO:0007669"/>
    <property type="project" value="UniProtKB-KW"/>
</dbReference>
<dbReference type="FunFam" id="3.30.300.20:FF:000004">
    <property type="entry name" value="GTPase Der"/>
    <property type="match status" value="1"/>
</dbReference>
<dbReference type="NCBIfam" id="TIGR03594">
    <property type="entry name" value="GTPase_EngA"/>
    <property type="match status" value="1"/>
</dbReference>
<dbReference type="FunFam" id="3.40.50.300:FF:000057">
    <property type="entry name" value="GTPase Der"/>
    <property type="match status" value="1"/>
</dbReference>
<keyword evidence="3" id="KW-0690">Ribosome biogenesis</keyword>
<dbReference type="NCBIfam" id="TIGR00231">
    <property type="entry name" value="small_GTP"/>
    <property type="match status" value="2"/>
</dbReference>
<evidence type="ECO:0000313" key="9">
    <source>
        <dbReference type="EMBL" id="CUS45031.1"/>
    </source>
</evidence>
<dbReference type="CDD" id="cd01894">
    <property type="entry name" value="EngA1"/>
    <property type="match status" value="1"/>
</dbReference>
<dbReference type="GO" id="GO:0005525">
    <property type="term" value="F:GTP binding"/>
    <property type="evidence" value="ECO:0007669"/>
    <property type="project" value="UniProtKB-KW"/>
</dbReference>
<dbReference type="PROSITE" id="PS51712">
    <property type="entry name" value="G_ENGA"/>
    <property type="match status" value="2"/>
</dbReference>
<sequence length="455" mass="49340">MPNLPVVAIIGRPNVGKSTLFNRLVGKKLALVDDRPGVTRDRREGDATLVGLEFRVIDTAGYEDQDAASLPGRMRAQTEAAVAQADVALFLIDARAGLVPLDEEIARWLRGSKTPVILVANKAEGRAGESGILESLSLGFGDPVVLSAEHGEGLVELFEALLPHVERDEEAEAAEEEEDSLDAPLKLAIIGRPNAGKSTLINRMLGEERLITGPEAGITRDSIAIDWTWHDPEGEPRAVRLIDTAGMRKRANVQDKLEKLSVADALHAIDFAEVVVLLLDATRGLEAQDLRIADAALQEGRALVVAINKWDVAENASSLFNGIRGALEEGLSQVKGIPVLTVSAATGKGIDTLVKVAFETREAWSRRIGTGELNRWFEKAIEANPPPAPGGKRIKLRYLTQAKTRPPGFVLFGTRVDQLPASYQRYLINGIRRDLGFGAVPVRLTLRAPKNPFDR</sequence>
<evidence type="ECO:0000256" key="6">
    <source>
        <dbReference type="ARBA" id="ARBA00023134"/>
    </source>
</evidence>
<feature type="domain" description="EngA-type G" evidence="8">
    <location>
        <begin position="185"/>
        <end position="365"/>
    </location>
</feature>
<dbReference type="InterPro" id="IPR015946">
    <property type="entry name" value="KH_dom-like_a/b"/>
</dbReference>
<keyword evidence="6" id="KW-0342">GTP-binding</keyword>
<protein>
    <recommendedName>
        <fullName evidence="2">GTPase Der</fullName>
    </recommendedName>
    <alternativeName>
        <fullName evidence="7">GTP-binding protein EngA</fullName>
    </alternativeName>
</protein>
<reference evidence="9" key="1">
    <citation type="submission" date="2015-10" db="EMBL/GenBank/DDBJ databases">
        <authorList>
            <person name="Gilbert D.G."/>
        </authorList>
    </citation>
    <scope>NUCLEOTIDE SEQUENCE</scope>
</reference>
<dbReference type="HAMAP" id="MF_00195">
    <property type="entry name" value="GTPase_Der"/>
    <property type="match status" value="1"/>
</dbReference>
<dbReference type="Pfam" id="PF01926">
    <property type="entry name" value="MMR_HSR1"/>
    <property type="match status" value="2"/>
</dbReference>
<dbReference type="InterPro" id="IPR006073">
    <property type="entry name" value="GTP-bd"/>
</dbReference>
<name>A0A160TKM2_9ZZZZ</name>
<dbReference type="CDD" id="cd01895">
    <property type="entry name" value="EngA2"/>
    <property type="match status" value="1"/>
</dbReference>
<evidence type="ECO:0000256" key="3">
    <source>
        <dbReference type="ARBA" id="ARBA00022517"/>
    </source>
</evidence>
<evidence type="ECO:0000259" key="8">
    <source>
        <dbReference type="PROSITE" id="PS51712"/>
    </source>
</evidence>
<comment type="similarity">
    <text evidence="1">Belongs to the TRAFAC class TrmE-Era-EngA-EngB-Septin-like GTPase superfamily. EngA (Der) GTPase family.</text>
</comment>